<dbReference type="AlphaFoldDB" id="A0AA97H3J6"/>
<feature type="domain" description="TIR" evidence="1">
    <location>
        <begin position="224"/>
        <end position="355"/>
    </location>
</feature>
<reference evidence="2" key="2">
    <citation type="submission" date="2024-06" db="EMBL/GenBank/DDBJ databases">
        <title>Caproicibacterium argilliputei sp. nov, a novel caproic acid producing anaerobic bacterium isolated from pit mud.</title>
        <authorList>
            <person name="Xia S."/>
        </authorList>
    </citation>
    <scope>NUCLEOTIDE SEQUENCE</scope>
    <source>
        <strain evidence="2">ZCY20-5</strain>
    </source>
</reference>
<accession>A0AA97H3J6</accession>
<dbReference type="RefSeq" id="WP_275844937.1">
    <property type="nucleotide sequence ID" value="NZ_CP135996.1"/>
</dbReference>
<keyword evidence="3" id="KW-1185">Reference proteome</keyword>
<sequence length="369" mass="43169">MRYYSENNSPWPCGFDEKFPRSCSSYLRAKKLVDENFCAEHPTWFHVPVNDARLMDFTLSFIELYCADSFGHEFVTIPCYNRKKVFAFDTEEFMKHAIIFEIPYGHRSKYFEMLNKINARLPIQDCMTLFVNNVPYDLHFLVSIETTDESVRDFVCQQISSLKLFQIHSKGMDELFRETAARKWNIRQPWPGQADIEFQVAGFFSFPEVDELKQKGYDLYFQADRPRLFISYCHTDKALVYDFTERMESCGIDFWIDKKDLESGKPLLRSILQGISECDIAISFVSKAMVHSNFAQAELEHILDALIKKEKMWCFVRVDDVDVNSVMPCLSTYTYIDYAAEHDLDAVVKDVLTKHKRAHEAKLGYSVEL</sequence>
<dbReference type="EMBL" id="CP135996">
    <property type="protein sequence ID" value="WOC32358.1"/>
    <property type="molecule type" value="Genomic_DNA"/>
</dbReference>
<dbReference type="GO" id="GO:0007165">
    <property type="term" value="P:signal transduction"/>
    <property type="evidence" value="ECO:0007669"/>
    <property type="project" value="InterPro"/>
</dbReference>
<proteinExistence type="predicted"/>
<evidence type="ECO:0000313" key="2">
    <source>
        <dbReference type="EMBL" id="WOC32358.1"/>
    </source>
</evidence>
<keyword evidence="2" id="KW-0675">Receptor</keyword>
<dbReference type="Gene3D" id="3.40.50.10140">
    <property type="entry name" value="Toll/interleukin-1 receptor homology (TIR) domain"/>
    <property type="match status" value="1"/>
</dbReference>
<name>A0AA97H3J6_9FIRM</name>
<evidence type="ECO:0000313" key="3">
    <source>
        <dbReference type="Proteomes" id="UP001300604"/>
    </source>
</evidence>
<reference evidence="2" key="1">
    <citation type="submission" date="2023-09" db="EMBL/GenBank/DDBJ databases">
        <authorList>
            <person name="Zeng C."/>
        </authorList>
    </citation>
    <scope>NUCLEOTIDE SEQUENCE</scope>
    <source>
        <strain evidence="2">ZCY20-5</strain>
    </source>
</reference>
<evidence type="ECO:0000259" key="1">
    <source>
        <dbReference type="PROSITE" id="PS50104"/>
    </source>
</evidence>
<dbReference type="KEGG" id="carl:PXC00_00390"/>
<organism evidence="2 3">
    <name type="scientific">Caproicibacterium argilliputei</name>
    <dbReference type="NCBI Taxonomy" id="3030016"/>
    <lineage>
        <taxon>Bacteria</taxon>
        <taxon>Bacillati</taxon>
        <taxon>Bacillota</taxon>
        <taxon>Clostridia</taxon>
        <taxon>Eubacteriales</taxon>
        <taxon>Oscillospiraceae</taxon>
        <taxon>Caproicibacterium</taxon>
    </lineage>
</organism>
<protein>
    <submittedName>
        <fullName evidence="2">Toll/interleukin-1 receptor domain-containing protein</fullName>
    </submittedName>
</protein>
<dbReference type="Pfam" id="PF13676">
    <property type="entry name" value="TIR_2"/>
    <property type="match status" value="1"/>
</dbReference>
<dbReference type="InterPro" id="IPR035897">
    <property type="entry name" value="Toll_tir_struct_dom_sf"/>
</dbReference>
<gene>
    <name evidence="2" type="ORF">PXC00_00390</name>
</gene>
<dbReference type="SUPFAM" id="SSF52200">
    <property type="entry name" value="Toll/Interleukin receptor TIR domain"/>
    <property type="match status" value="1"/>
</dbReference>
<dbReference type="Proteomes" id="UP001300604">
    <property type="component" value="Chromosome"/>
</dbReference>
<dbReference type="PROSITE" id="PS50104">
    <property type="entry name" value="TIR"/>
    <property type="match status" value="1"/>
</dbReference>
<dbReference type="InterPro" id="IPR000157">
    <property type="entry name" value="TIR_dom"/>
</dbReference>